<evidence type="ECO:0000313" key="2">
    <source>
        <dbReference type="EMBL" id="MBE9223342.1"/>
    </source>
</evidence>
<feature type="transmembrane region" description="Helical" evidence="1">
    <location>
        <begin position="43"/>
        <end position="62"/>
    </location>
</feature>
<organism evidence="2 3">
    <name type="scientific">Cyanobacterium stanieri LEGE 03274</name>
    <dbReference type="NCBI Taxonomy" id="1828756"/>
    <lineage>
        <taxon>Bacteria</taxon>
        <taxon>Bacillati</taxon>
        <taxon>Cyanobacteriota</taxon>
        <taxon>Cyanophyceae</taxon>
        <taxon>Oscillatoriophycideae</taxon>
        <taxon>Chroococcales</taxon>
        <taxon>Geminocystaceae</taxon>
        <taxon>Cyanobacterium</taxon>
    </lineage>
</organism>
<feature type="transmembrane region" description="Helical" evidence="1">
    <location>
        <begin position="16"/>
        <end position="34"/>
    </location>
</feature>
<gene>
    <name evidence="2" type="ORF">IQ215_11600</name>
</gene>
<keyword evidence="1" id="KW-0812">Transmembrane</keyword>
<dbReference type="Proteomes" id="UP000654604">
    <property type="component" value="Unassembled WGS sequence"/>
</dbReference>
<feature type="transmembrane region" description="Helical" evidence="1">
    <location>
        <begin position="68"/>
        <end position="87"/>
    </location>
</feature>
<keyword evidence="1" id="KW-0472">Membrane</keyword>
<name>A0ABR9V643_9CHRO</name>
<comment type="caution">
    <text evidence="2">The sequence shown here is derived from an EMBL/GenBank/DDBJ whole genome shotgun (WGS) entry which is preliminary data.</text>
</comment>
<dbReference type="InterPro" id="IPR021515">
    <property type="entry name" value="DUF3177"/>
</dbReference>
<keyword evidence="3" id="KW-1185">Reference proteome</keyword>
<accession>A0ABR9V643</accession>
<dbReference type="Pfam" id="PF11375">
    <property type="entry name" value="DUF3177"/>
    <property type="match status" value="1"/>
</dbReference>
<sequence length="197" mass="23093">MEDTLLRALVWTNYKLFLVFCLFFPLVLSVWSLFSNIPSIQRLLLIFWRVASLLAIAIYLFIPVWQWGYLAWFIGHILIVISLWFWVDINDEIQDLPKSPLRLLLTSWRWATSIYGILGAIAFTPFLKCTFSEDAAVEKVCRAWLEAPWHYKSWFHPNATTGFLGFLGMSGLIIYGIYLLYFLAFRLIRQGRIAIEQ</sequence>
<reference evidence="2 3" key="1">
    <citation type="submission" date="2020-10" db="EMBL/GenBank/DDBJ databases">
        <authorList>
            <person name="Castelo-Branco R."/>
            <person name="Eusebio N."/>
            <person name="Adriana R."/>
            <person name="Vieira A."/>
            <person name="Brugerolle De Fraissinette N."/>
            <person name="Rezende De Castro R."/>
            <person name="Schneider M.P."/>
            <person name="Vasconcelos V."/>
            <person name="Leao P.N."/>
        </authorList>
    </citation>
    <scope>NUCLEOTIDE SEQUENCE [LARGE SCALE GENOMIC DNA]</scope>
    <source>
        <strain evidence="2 3">LEGE 03274</strain>
    </source>
</reference>
<dbReference type="RefSeq" id="WP_193801569.1">
    <property type="nucleotide sequence ID" value="NZ_JADEWC010000028.1"/>
</dbReference>
<proteinExistence type="predicted"/>
<evidence type="ECO:0000256" key="1">
    <source>
        <dbReference type="SAM" id="Phobius"/>
    </source>
</evidence>
<feature type="transmembrane region" description="Helical" evidence="1">
    <location>
        <begin position="108"/>
        <end position="127"/>
    </location>
</feature>
<dbReference type="EMBL" id="JADEWC010000028">
    <property type="protein sequence ID" value="MBE9223342.1"/>
    <property type="molecule type" value="Genomic_DNA"/>
</dbReference>
<evidence type="ECO:0000313" key="3">
    <source>
        <dbReference type="Proteomes" id="UP000654604"/>
    </source>
</evidence>
<keyword evidence="1" id="KW-1133">Transmembrane helix</keyword>
<feature type="transmembrane region" description="Helical" evidence="1">
    <location>
        <begin position="163"/>
        <end position="184"/>
    </location>
</feature>
<protein>
    <submittedName>
        <fullName evidence="2">DUF3177 family protein</fullName>
    </submittedName>
</protein>